<dbReference type="InterPro" id="IPR035906">
    <property type="entry name" value="MetI-like_sf"/>
</dbReference>
<keyword evidence="5 9" id="KW-1133">Transmembrane helix</keyword>
<dbReference type="SUPFAM" id="SSF161098">
    <property type="entry name" value="MetI-like"/>
    <property type="match status" value="1"/>
</dbReference>
<evidence type="ECO:0000313" key="12">
    <source>
        <dbReference type="Proteomes" id="UP000518605"/>
    </source>
</evidence>
<keyword evidence="3" id="KW-0813">Transport</keyword>
<evidence type="ECO:0000256" key="3">
    <source>
        <dbReference type="ARBA" id="ARBA00022448"/>
    </source>
</evidence>
<evidence type="ECO:0000256" key="4">
    <source>
        <dbReference type="ARBA" id="ARBA00022692"/>
    </source>
</evidence>
<evidence type="ECO:0000256" key="8">
    <source>
        <dbReference type="ARBA" id="ARBA00025323"/>
    </source>
</evidence>
<evidence type="ECO:0000256" key="2">
    <source>
        <dbReference type="ARBA" id="ARBA00011779"/>
    </source>
</evidence>
<accession>A0A7W5CCX4</accession>
<dbReference type="PROSITE" id="PS50928">
    <property type="entry name" value="ABC_TM1"/>
    <property type="match status" value="1"/>
</dbReference>
<dbReference type="Gene3D" id="1.10.3720.10">
    <property type="entry name" value="MetI-like"/>
    <property type="match status" value="1"/>
</dbReference>
<reference evidence="11 12" key="1">
    <citation type="submission" date="2020-08" db="EMBL/GenBank/DDBJ databases">
        <title>Genomic Encyclopedia of Type Strains, Phase III (KMG-III): the genomes of soil and plant-associated and newly described type strains.</title>
        <authorList>
            <person name="Whitman W."/>
        </authorList>
    </citation>
    <scope>NUCLEOTIDE SEQUENCE [LARGE SCALE GENOMIC DNA]</scope>
    <source>
        <strain evidence="11 12">CECT 8234</strain>
    </source>
</reference>
<evidence type="ECO:0000256" key="7">
    <source>
        <dbReference type="ARBA" id="ARBA00023136"/>
    </source>
</evidence>
<feature type="domain" description="ABC transmembrane type-1" evidence="10">
    <location>
        <begin position="50"/>
        <end position="254"/>
    </location>
</feature>
<evidence type="ECO:0000256" key="6">
    <source>
        <dbReference type="ARBA" id="ARBA00023032"/>
    </source>
</evidence>
<keyword evidence="4 9" id="KW-0812">Transmembrane</keyword>
<keyword evidence="6" id="KW-0764">Sulfate transport</keyword>
<sequence>MMRRLWITLTYIVFGLLLIAPLIKIFTGSWAEGWNGFIEGITRPQSLHALMMTGIIVVVVTVLNTVFGIMLAMYLVRAEWIGRRIKRLLNSLVDLPFAVSPVIGGLMIVLMLGPNTIIGTMFEDAGIKIVYALPGMILATLFVTFPLMVREVMPVLQEIGAQQEEAASTLGAYSWYTFWKVTWPSIRWGVIYGVVLTVARSLGEFGAVLVVSGNIMNKTQTATTLVYQDVENFNVVAANGVALVLAAFSVGLLLLMEWAKKRKEVH</sequence>
<dbReference type="GO" id="GO:0005886">
    <property type="term" value="C:plasma membrane"/>
    <property type="evidence" value="ECO:0007669"/>
    <property type="project" value="TreeGrafter"/>
</dbReference>
<comment type="subunit">
    <text evidence="2">The complex is composed of two ATP-binding proteins (CysA), two transmembrane proteins (CysT and CysW) and a solute-binding protein (CysP).</text>
</comment>
<feature type="transmembrane region" description="Helical" evidence="9">
    <location>
        <begin position="88"/>
        <end position="109"/>
    </location>
</feature>
<dbReference type="Pfam" id="PF00528">
    <property type="entry name" value="BPD_transp_1"/>
    <property type="match status" value="1"/>
</dbReference>
<dbReference type="AlphaFoldDB" id="A0A7W5CCX4"/>
<evidence type="ECO:0000256" key="5">
    <source>
        <dbReference type="ARBA" id="ARBA00022989"/>
    </source>
</evidence>
<name>A0A7W5CCX4_9BACL</name>
<keyword evidence="7 9" id="KW-0472">Membrane</keyword>
<dbReference type="PANTHER" id="PTHR30406:SF1">
    <property type="entry name" value="SULFATE TRANSPORT SYSTEM PERMEASE PROTEIN CYSW"/>
    <property type="match status" value="1"/>
</dbReference>
<gene>
    <name evidence="11" type="ORF">FHS16_004987</name>
</gene>
<evidence type="ECO:0000256" key="1">
    <source>
        <dbReference type="ARBA" id="ARBA00004141"/>
    </source>
</evidence>
<dbReference type="PANTHER" id="PTHR30406">
    <property type="entry name" value="SULFATE TRANSPORT SYSTEM PERMEASE PROTEIN"/>
    <property type="match status" value="1"/>
</dbReference>
<keyword evidence="12" id="KW-1185">Reference proteome</keyword>
<dbReference type="Proteomes" id="UP000518605">
    <property type="component" value="Unassembled WGS sequence"/>
</dbReference>
<evidence type="ECO:0000259" key="10">
    <source>
        <dbReference type="PROSITE" id="PS50928"/>
    </source>
</evidence>
<feature type="transmembrane region" description="Helical" evidence="9">
    <location>
        <begin position="47"/>
        <end position="76"/>
    </location>
</feature>
<proteinExistence type="predicted"/>
<feature type="transmembrane region" description="Helical" evidence="9">
    <location>
        <begin position="235"/>
        <end position="256"/>
    </location>
</feature>
<dbReference type="CDD" id="cd06261">
    <property type="entry name" value="TM_PBP2"/>
    <property type="match status" value="1"/>
</dbReference>
<organism evidence="11 12">
    <name type="scientific">Paenibacillus endophyticus</name>
    <dbReference type="NCBI Taxonomy" id="1294268"/>
    <lineage>
        <taxon>Bacteria</taxon>
        <taxon>Bacillati</taxon>
        <taxon>Bacillota</taxon>
        <taxon>Bacilli</taxon>
        <taxon>Bacillales</taxon>
        <taxon>Paenibacillaceae</taxon>
        <taxon>Paenibacillus</taxon>
    </lineage>
</organism>
<comment type="subcellular location">
    <subcellularLocation>
        <location evidence="1">Membrane</location>
        <topology evidence="1">Multi-pass membrane protein</topology>
    </subcellularLocation>
</comment>
<dbReference type="GO" id="GO:0015419">
    <property type="term" value="F:ABC-type sulfate transporter activity"/>
    <property type="evidence" value="ECO:0007669"/>
    <property type="project" value="InterPro"/>
</dbReference>
<feature type="transmembrane region" description="Helical" evidence="9">
    <location>
        <begin position="129"/>
        <end position="149"/>
    </location>
</feature>
<protein>
    <submittedName>
        <fullName evidence="11">Sulfate transport system permease protein</fullName>
    </submittedName>
</protein>
<evidence type="ECO:0000256" key="9">
    <source>
        <dbReference type="SAM" id="Phobius"/>
    </source>
</evidence>
<dbReference type="InterPro" id="IPR005667">
    <property type="entry name" value="Sulph_transpt2"/>
</dbReference>
<dbReference type="InterPro" id="IPR000515">
    <property type="entry name" value="MetI-like"/>
</dbReference>
<feature type="transmembrane region" description="Helical" evidence="9">
    <location>
        <begin position="7"/>
        <end position="27"/>
    </location>
</feature>
<comment type="caution">
    <text evidence="11">The sequence shown here is derived from an EMBL/GenBank/DDBJ whole genome shotgun (WGS) entry which is preliminary data.</text>
</comment>
<dbReference type="NCBIfam" id="TIGR00969">
    <property type="entry name" value="3a0106s02"/>
    <property type="match status" value="1"/>
</dbReference>
<comment type="function">
    <text evidence="8">Part of the ABC transporter complex CysAWTP (TC 3.A.1.6.1) involved in sulfate/thiosulfate import. Probably responsible for the translocation of the substrate across the membrane.</text>
</comment>
<dbReference type="EMBL" id="JACHXW010000019">
    <property type="protein sequence ID" value="MBB3154905.1"/>
    <property type="molecule type" value="Genomic_DNA"/>
</dbReference>
<evidence type="ECO:0000313" key="11">
    <source>
        <dbReference type="EMBL" id="MBB3154905.1"/>
    </source>
</evidence>
<feature type="transmembrane region" description="Helical" evidence="9">
    <location>
        <begin position="190"/>
        <end position="215"/>
    </location>
</feature>